<dbReference type="AlphaFoldDB" id="A0A834SCF6"/>
<evidence type="ECO:0000313" key="2">
    <source>
        <dbReference type="Proteomes" id="UP000634136"/>
    </source>
</evidence>
<proteinExistence type="predicted"/>
<sequence>MPAKMTGMMPISKRGQERP</sequence>
<reference evidence="1" key="1">
    <citation type="submission" date="2020-09" db="EMBL/GenBank/DDBJ databases">
        <title>Genome-Enabled Discovery of Anthraquinone Biosynthesis in Senna tora.</title>
        <authorList>
            <person name="Kang S.-H."/>
            <person name="Pandey R.P."/>
            <person name="Lee C.-M."/>
            <person name="Sim J.-S."/>
            <person name="Jeong J.-T."/>
            <person name="Choi B.-S."/>
            <person name="Jung M."/>
            <person name="Ginzburg D."/>
            <person name="Zhao K."/>
            <person name="Won S.Y."/>
            <person name="Oh T.-J."/>
            <person name="Yu Y."/>
            <person name="Kim N.-H."/>
            <person name="Lee O.R."/>
            <person name="Lee T.-H."/>
            <person name="Bashyal P."/>
            <person name="Kim T.-S."/>
            <person name="Lee W.-H."/>
            <person name="Kawkins C."/>
            <person name="Kim C.-K."/>
            <person name="Kim J.S."/>
            <person name="Ahn B.O."/>
            <person name="Rhee S.Y."/>
            <person name="Sohng J.K."/>
        </authorList>
    </citation>
    <scope>NUCLEOTIDE SEQUENCE</scope>
    <source>
        <tissue evidence="1">Leaf</tissue>
    </source>
</reference>
<gene>
    <name evidence="1" type="ORF">G2W53_044734</name>
</gene>
<organism evidence="1 2">
    <name type="scientific">Senna tora</name>
    <dbReference type="NCBI Taxonomy" id="362788"/>
    <lineage>
        <taxon>Eukaryota</taxon>
        <taxon>Viridiplantae</taxon>
        <taxon>Streptophyta</taxon>
        <taxon>Embryophyta</taxon>
        <taxon>Tracheophyta</taxon>
        <taxon>Spermatophyta</taxon>
        <taxon>Magnoliopsida</taxon>
        <taxon>eudicotyledons</taxon>
        <taxon>Gunneridae</taxon>
        <taxon>Pentapetalae</taxon>
        <taxon>rosids</taxon>
        <taxon>fabids</taxon>
        <taxon>Fabales</taxon>
        <taxon>Fabaceae</taxon>
        <taxon>Caesalpinioideae</taxon>
        <taxon>Cassia clade</taxon>
        <taxon>Senna</taxon>
    </lineage>
</organism>
<comment type="caution">
    <text evidence="1">The sequence shown here is derived from an EMBL/GenBank/DDBJ whole genome shotgun (WGS) entry which is preliminary data.</text>
</comment>
<evidence type="ECO:0000313" key="1">
    <source>
        <dbReference type="EMBL" id="KAF7800776.1"/>
    </source>
</evidence>
<protein>
    <submittedName>
        <fullName evidence="1">Uncharacterized protein</fullName>
    </submittedName>
</protein>
<accession>A0A834SCF6</accession>
<keyword evidence="2" id="KW-1185">Reference proteome</keyword>
<name>A0A834SCF6_9FABA</name>
<dbReference type="Proteomes" id="UP000634136">
    <property type="component" value="Unassembled WGS sequence"/>
</dbReference>
<dbReference type="EMBL" id="JAAIUW010000172">
    <property type="protein sequence ID" value="KAF7800776.1"/>
    <property type="molecule type" value="Genomic_DNA"/>
</dbReference>